<sequence length="320" mass="35831">MVDAAIRLLSLANQLASTTRRVCLNFEEGEAGTMGFLNRMGFFDHLSDQVEVIPAWPDYSAAQIHRGGNKALVEIARANKDERDNDLPTRLTNALMVSCRDREDSSALEGAAWTIFAELIDNIFAHSDTQLDGYPLFLPALDETFAFNKDGAISQARVILTDGGIYDNLGLGCLWPDRSRDVSLNVVSVDTIICCSAGYGLRQEPPSQFLPARMLSVFSTLFDRAQNASIHRLHDAQRFGLIKNFIFPYLGQLDRQLPNPPPDLVRREETHSYPTNFNAMPVDWIDRLSRRGEQLTICLARAYLPHLLNHPSKLNRAQTA</sequence>
<evidence type="ECO:0000313" key="2">
    <source>
        <dbReference type="Proteomes" id="UP000193553"/>
    </source>
</evidence>
<evidence type="ECO:0008006" key="3">
    <source>
        <dbReference type="Google" id="ProtNLM"/>
    </source>
</evidence>
<protein>
    <recommendedName>
        <fullName evidence="3">Patatin-like phospholipase</fullName>
    </recommendedName>
</protein>
<accession>A0A1X3G6D6</accession>
<dbReference type="RefSeq" id="WP_085357387.1">
    <property type="nucleotide sequence ID" value="NZ_NAFD01000139.1"/>
</dbReference>
<dbReference type="Proteomes" id="UP000193553">
    <property type="component" value="Unassembled WGS sequence"/>
</dbReference>
<comment type="caution">
    <text evidence="1">The sequence shown here is derived from an EMBL/GenBank/DDBJ whole genome shotgun (WGS) entry which is preliminary data.</text>
</comment>
<dbReference type="OrthoDB" id="9813090at2"/>
<gene>
    <name evidence="1" type="ORF">BSZ18_02435</name>
</gene>
<proteinExistence type="predicted"/>
<reference evidence="1 2" key="1">
    <citation type="submission" date="2017-03" db="EMBL/GenBank/DDBJ databases">
        <title>Whole genome sequences of fourteen strains of Bradyrhizobium canariense and one strain of Bradyrhizobium japonicum isolated from Lupinus (Papilionoideae: Genisteae) species in Algeria.</title>
        <authorList>
            <person name="Crovadore J."/>
            <person name="Chekireb D."/>
            <person name="Brachmann A."/>
            <person name="Chablais R."/>
            <person name="Cochard B."/>
            <person name="Lefort F."/>
        </authorList>
    </citation>
    <scope>NUCLEOTIDE SEQUENCE [LARGE SCALE GENOMIC DNA]</scope>
    <source>
        <strain evidence="1 2">UBMA195</strain>
    </source>
</reference>
<name>A0A1X3G6D6_9BRAD</name>
<organism evidence="1 2">
    <name type="scientific">Bradyrhizobium canariense</name>
    <dbReference type="NCBI Taxonomy" id="255045"/>
    <lineage>
        <taxon>Bacteria</taxon>
        <taxon>Pseudomonadati</taxon>
        <taxon>Pseudomonadota</taxon>
        <taxon>Alphaproteobacteria</taxon>
        <taxon>Hyphomicrobiales</taxon>
        <taxon>Nitrobacteraceae</taxon>
        <taxon>Bradyrhizobium</taxon>
    </lineage>
</organism>
<dbReference type="AlphaFoldDB" id="A0A1X3G6D6"/>
<evidence type="ECO:0000313" key="1">
    <source>
        <dbReference type="EMBL" id="OSJ18334.1"/>
    </source>
</evidence>
<dbReference type="EMBL" id="NAFI01000131">
    <property type="protein sequence ID" value="OSJ18334.1"/>
    <property type="molecule type" value="Genomic_DNA"/>
</dbReference>